<reference evidence="1" key="1">
    <citation type="submission" date="2022-10" db="EMBL/GenBank/DDBJ databases">
        <title>Culturing micro-colonial fungi from biological soil crusts in the Mojave desert and describing Neophaeococcomyces mojavensis, and introducing the new genera and species Taxawa tesnikishii.</title>
        <authorList>
            <person name="Kurbessoian T."/>
            <person name="Stajich J.E."/>
        </authorList>
    </citation>
    <scope>NUCLEOTIDE SEQUENCE</scope>
    <source>
        <strain evidence="1">JES_112</strain>
    </source>
</reference>
<accession>A0ACC3AIR1</accession>
<evidence type="ECO:0000313" key="1">
    <source>
        <dbReference type="EMBL" id="KAJ9663373.1"/>
    </source>
</evidence>
<proteinExistence type="predicted"/>
<gene>
    <name evidence="1" type="ORF">H2198_000890</name>
</gene>
<name>A0ACC3AIR1_9EURO</name>
<dbReference type="Proteomes" id="UP001172386">
    <property type="component" value="Unassembled WGS sequence"/>
</dbReference>
<dbReference type="EMBL" id="JAPDRQ010000009">
    <property type="protein sequence ID" value="KAJ9663373.1"/>
    <property type="molecule type" value="Genomic_DNA"/>
</dbReference>
<comment type="caution">
    <text evidence="1">The sequence shown here is derived from an EMBL/GenBank/DDBJ whole genome shotgun (WGS) entry which is preliminary data.</text>
</comment>
<keyword evidence="2" id="KW-1185">Reference proteome</keyword>
<evidence type="ECO:0000313" key="2">
    <source>
        <dbReference type="Proteomes" id="UP001172386"/>
    </source>
</evidence>
<organism evidence="1 2">
    <name type="scientific">Neophaeococcomyces mojaviensis</name>
    <dbReference type="NCBI Taxonomy" id="3383035"/>
    <lineage>
        <taxon>Eukaryota</taxon>
        <taxon>Fungi</taxon>
        <taxon>Dikarya</taxon>
        <taxon>Ascomycota</taxon>
        <taxon>Pezizomycotina</taxon>
        <taxon>Eurotiomycetes</taxon>
        <taxon>Chaetothyriomycetidae</taxon>
        <taxon>Chaetothyriales</taxon>
        <taxon>Chaetothyriales incertae sedis</taxon>
        <taxon>Neophaeococcomyces</taxon>
    </lineage>
</organism>
<protein>
    <submittedName>
        <fullName evidence="1">Uncharacterized protein</fullName>
    </submittedName>
</protein>
<sequence length="499" mass="55663">MSGQNGFSSRSLDQEPDTIAAIPRDSDFIVIGTYSLVNESQGSGTSSRKGSLQVVPFSASTQLQPHTNISLERLDFSFGVYDIHFHPRYPDLLGVATSDARILFYFLSRRHEDMNSSKGYAFIKLGAVLVEGPDESSGQLSIITQFQFLDWHMQVTEDTTGSGRDNQRDILLAATTQSGNTKLLKVTVPYPTHTPSSDFGIEHALPQDTPNSSGAQILEVHKQSFDLEAWTVLPISYKNVTKQSYQHLLLLSGGDDSHLIISHLRLPYLRSSEIDLDMFDTNLLLTVKKAHQAGVVSICNLGPVQPLSWNQPHPENNSCARQWLILTGSYDETLRLFILGINHTDQDLPEPMLSTRSFRLQAELNLGGGVWRIKLLDCYPTQVSSPLNASSSINGSRVTAIDYILLIAGHTSGAHIVRLTITEPTTFNDELKCEFRIEKSFTEGHESLVYAVEARHAVPLGETDNGQTDNARRWEIISASFYDKKVCNWEWMDDRFNDS</sequence>